<feature type="chain" id="PRO_5025528481" description="Secreted protein" evidence="2">
    <location>
        <begin position="20"/>
        <end position="102"/>
    </location>
</feature>
<dbReference type="EMBL" id="GIFC01006489">
    <property type="protein sequence ID" value="MXU88572.1"/>
    <property type="molecule type" value="Transcribed_RNA"/>
</dbReference>
<evidence type="ECO:0000256" key="2">
    <source>
        <dbReference type="SAM" id="SignalP"/>
    </source>
</evidence>
<accession>A0A6B0U7L9</accession>
<proteinExistence type="predicted"/>
<keyword evidence="1" id="KW-0812">Transmembrane</keyword>
<keyword evidence="1" id="KW-1133">Transmembrane helix</keyword>
<feature type="transmembrane region" description="Helical" evidence="1">
    <location>
        <begin position="48"/>
        <end position="81"/>
    </location>
</feature>
<organism evidence="3">
    <name type="scientific">Ixodes ricinus</name>
    <name type="common">Common tick</name>
    <name type="synonym">Acarus ricinus</name>
    <dbReference type="NCBI Taxonomy" id="34613"/>
    <lineage>
        <taxon>Eukaryota</taxon>
        <taxon>Metazoa</taxon>
        <taxon>Ecdysozoa</taxon>
        <taxon>Arthropoda</taxon>
        <taxon>Chelicerata</taxon>
        <taxon>Arachnida</taxon>
        <taxon>Acari</taxon>
        <taxon>Parasitiformes</taxon>
        <taxon>Ixodida</taxon>
        <taxon>Ixodoidea</taxon>
        <taxon>Ixodidae</taxon>
        <taxon>Ixodinae</taxon>
        <taxon>Ixodes</taxon>
    </lineage>
</organism>
<dbReference type="AlphaFoldDB" id="A0A6B0U7L9"/>
<keyword evidence="1" id="KW-0472">Membrane</keyword>
<name>A0A6B0U7L9_IXORI</name>
<reference evidence="3" key="1">
    <citation type="submission" date="2019-12" db="EMBL/GenBank/DDBJ databases">
        <title>An insight into the sialome of adult female Ixodes ricinus ticks feeding for 6 days.</title>
        <authorList>
            <person name="Perner J."/>
            <person name="Ribeiro J.M.C."/>
        </authorList>
    </citation>
    <scope>NUCLEOTIDE SEQUENCE</scope>
    <source>
        <strain evidence="3">Semi-engorged</strain>
        <tissue evidence="3">Salivary glands</tissue>
    </source>
</reference>
<sequence>MFLFFVFFFLVYMFVISTGVHTTARPQAPSTFSPPWLISASSSLVTLVLPFFFLIVLYCIFCIIFFYIYTCPGLVILLFLFESRSLGARGHWRGREAVTSHF</sequence>
<keyword evidence="2" id="KW-0732">Signal</keyword>
<evidence type="ECO:0008006" key="4">
    <source>
        <dbReference type="Google" id="ProtNLM"/>
    </source>
</evidence>
<feature type="signal peptide" evidence="2">
    <location>
        <begin position="1"/>
        <end position="19"/>
    </location>
</feature>
<protein>
    <recommendedName>
        <fullName evidence="4">Secreted protein</fullName>
    </recommendedName>
</protein>
<evidence type="ECO:0000256" key="1">
    <source>
        <dbReference type="SAM" id="Phobius"/>
    </source>
</evidence>
<evidence type="ECO:0000313" key="3">
    <source>
        <dbReference type="EMBL" id="MXU88572.1"/>
    </source>
</evidence>